<proteinExistence type="predicted"/>
<dbReference type="OrthoDB" id="2151569at2759"/>
<evidence type="ECO:0000313" key="4">
    <source>
        <dbReference type="Proteomes" id="UP000274922"/>
    </source>
</evidence>
<feature type="region of interest" description="Disordered" evidence="1">
    <location>
        <begin position="102"/>
        <end position="131"/>
    </location>
</feature>
<evidence type="ECO:0000256" key="1">
    <source>
        <dbReference type="SAM" id="MobiDB-lite"/>
    </source>
</evidence>
<evidence type="ECO:0000313" key="3">
    <source>
        <dbReference type="EMBL" id="RKP01852.1"/>
    </source>
</evidence>
<keyword evidence="4" id="KW-1185">Reference proteome</keyword>
<feature type="transmembrane region" description="Helical" evidence="2">
    <location>
        <begin position="43"/>
        <end position="60"/>
    </location>
</feature>
<keyword evidence="2" id="KW-0472">Membrane</keyword>
<sequence length="131" mass="14878">MSHYETPVPQEVRENPRFLAYRRRLLHPRKLERHARRGQPVRLLALGASLVGAAAVVLAVDRDADQGADRSWHIFTAPRRWAAERWERFLRLRVRDTQELAGLGYWPPTAPPPCMPTSDAAAMTSSLSDGR</sequence>
<dbReference type="Proteomes" id="UP000274922">
    <property type="component" value="Unassembled WGS sequence"/>
</dbReference>
<protein>
    <submittedName>
        <fullName evidence="3">Uncharacterized protein</fullName>
    </submittedName>
</protein>
<name>A0A4P9X991_9FUNG</name>
<accession>A0A4P9X991</accession>
<organism evidence="3 4">
    <name type="scientific">Caulochytrium protostelioides</name>
    <dbReference type="NCBI Taxonomy" id="1555241"/>
    <lineage>
        <taxon>Eukaryota</taxon>
        <taxon>Fungi</taxon>
        <taxon>Fungi incertae sedis</taxon>
        <taxon>Chytridiomycota</taxon>
        <taxon>Chytridiomycota incertae sedis</taxon>
        <taxon>Chytridiomycetes</taxon>
        <taxon>Caulochytriales</taxon>
        <taxon>Caulochytriaceae</taxon>
        <taxon>Caulochytrium</taxon>
    </lineage>
</organism>
<gene>
    <name evidence="3" type="ORF">CXG81DRAFT_18416</name>
</gene>
<keyword evidence="2" id="KW-0812">Transmembrane</keyword>
<dbReference type="EMBL" id="ML014159">
    <property type="protein sequence ID" value="RKP01852.1"/>
    <property type="molecule type" value="Genomic_DNA"/>
</dbReference>
<keyword evidence="2" id="KW-1133">Transmembrane helix</keyword>
<dbReference type="STRING" id="1555241.A0A4P9X991"/>
<dbReference type="AlphaFoldDB" id="A0A4P9X991"/>
<reference evidence="4" key="1">
    <citation type="journal article" date="2018" name="Nat. Microbiol.">
        <title>Leveraging single-cell genomics to expand the fungal tree of life.</title>
        <authorList>
            <person name="Ahrendt S.R."/>
            <person name="Quandt C.A."/>
            <person name="Ciobanu D."/>
            <person name="Clum A."/>
            <person name="Salamov A."/>
            <person name="Andreopoulos B."/>
            <person name="Cheng J.F."/>
            <person name="Woyke T."/>
            <person name="Pelin A."/>
            <person name="Henrissat B."/>
            <person name="Reynolds N.K."/>
            <person name="Benny G.L."/>
            <person name="Smith M.E."/>
            <person name="James T.Y."/>
            <person name="Grigoriev I.V."/>
        </authorList>
    </citation>
    <scope>NUCLEOTIDE SEQUENCE [LARGE SCALE GENOMIC DNA]</scope>
    <source>
        <strain evidence="4">ATCC 52028</strain>
    </source>
</reference>
<evidence type="ECO:0000256" key="2">
    <source>
        <dbReference type="SAM" id="Phobius"/>
    </source>
</evidence>